<accession>A0A6L5QBP8</accession>
<keyword evidence="3" id="KW-1185">Reference proteome</keyword>
<dbReference type="Proteomes" id="UP000481037">
    <property type="component" value="Unassembled WGS sequence"/>
</dbReference>
<feature type="transmembrane region" description="Helical" evidence="1">
    <location>
        <begin position="35"/>
        <end position="53"/>
    </location>
</feature>
<name>A0A6L5QBP8_9BURK</name>
<sequence>MKPRASLVFGPHRLVSLLLTPRAFFSHADLMRDRLGIIIAAALVGVSNAMGRLDQNLSKADLRQQQAADGFTSWSTSSWWHYWIMVLLIGLLSAVVSWYISGWFFRKRLEWSGAGQVAPDDARSLSVLQDLVWVLPMMAMALVQTFSYPNYIEAWRESTTSSVLIMIFIFWSCWTGYCAATTVYTLKKTQARIWFMILPAVFYAIILGASGALYAILPH</sequence>
<keyword evidence="1" id="KW-0812">Transmembrane</keyword>
<feature type="transmembrane region" description="Helical" evidence="1">
    <location>
        <begin position="80"/>
        <end position="100"/>
    </location>
</feature>
<feature type="transmembrane region" description="Helical" evidence="1">
    <location>
        <begin position="163"/>
        <end position="186"/>
    </location>
</feature>
<comment type="caution">
    <text evidence="2">The sequence shown here is derived from an EMBL/GenBank/DDBJ whole genome shotgun (WGS) entry which is preliminary data.</text>
</comment>
<reference evidence="2 3" key="1">
    <citation type="submission" date="2019-11" db="EMBL/GenBank/DDBJ databases">
        <title>Novel species isolated from a subtropical stream in China.</title>
        <authorList>
            <person name="Lu H."/>
        </authorList>
    </citation>
    <scope>NUCLEOTIDE SEQUENCE [LARGE SCALE GENOMIC DNA]</scope>
    <source>
        <strain evidence="2 3">FT25W</strain>
    </source>
</reference>
<keyword evidence="1" id="KW-0472">Membrane</keyword>
<proteinExistence type="predicted"/>
<feature type="transmembrane region" description="Helical" evidence="1">
    <location>
        <begin position="131"/>
        <end position="151"/>
    </location>
</feature>
<evidence type="ECO:0000313" key="2">
    <source>
        <dbReference type="EMBL" id="MRX06541.1"/>
    </source>
</evidence>
<organism evidence="2 3">
    <name type="scientific">Duganella alba</name>
    <dbReference type="NCBI Taxonomy" id="2666081"/>
    <lineage>
        <taxon>Bacteria</taxon>
        <taxon>Pseudomonadati</taxon>
        <taxon>Pseudomonadota</taxon>
        <taxon>Betaproteobacteria</taxon>
        <taxon>Burkholderiales</taxon>
        <taxon>Oxalobacteraceae</taxon>
        <taxon>Telluria group</taxon>
        <taxon>Duganella</taxon>
    </lineage>
</organism>
<dbReference type="RefSeq" id="WP_154361867.1">
    <property type="nucleotide sequence ID" value="NZ_WKJM01000001.1"/>
</dbReference>
<gene>
    <name evidence="2" type="ORF">GJ697_01680</name>
</gene>
<evidence type="ECO:0000256" key="1">
    <source>
        <dbReference type="SAM" id="Phobius"/>
    </source>
</evidence>
<feature type="transmembrane region" description="Helical" evidence="1">
    <location>
        <begin position="193"/>
        <end position="217"/>
    </location>
</feature>
<evidence type="ECO:0000313" key="3">
    <source>
        <dbReference type="Proteomes" id="UP000481037"/>
    </source>
</evidence>
<dbReference type="AlphaFoldDB" id="A0A6L5QBP8"/>
<keyword evidence="1" id="KW-1133">Transmembrane helix</keyword>
<evidence type="ECO:0008006" key="4">
    <source>
        <dbReference type="Google" id="ProtNLM"/>
    </source>
</evidence>
<protein>
    <recommendedName>
        <fullName evidence="4">Yip1 domain-containing protein</fullName>
    </recommendedName>
</protein>
<dbReference type="EMBL" id="WKJM01000001">
    <property type="protein sequence ID" value="MRX06541.1"/>
    <property type="molecule type" value="Genomic_DNA"/>
</dbReference>